<feature type="transmembrane region" description="Helical" evidence="1">
    <location>
        <begin position="323"/>
        <end position="349"/>
    </location>
</feature>
<feature type="transmembrane region" description="Helical" evidence="1">
    <location>
        <begin position="223"/>
        <end position="243"/>
    </location>
</feature>
<keyword evidence="1" id="KW-0812">Transmembrane</keyword>
<reference evidence="3 5" key="1">
    <citation type="journal article" date="2016" name="Genome Announc.">
        <title>Complete Genome Sequences of Aerococcus christensenii CCUG 28831T, Aerococcus sanguinicola CCUG 43001T, Aerococcus urinae CCUG 36881T, Aerococcus urinaeequi CCUG 28094T, Aerococcus urinaehominis CCUG 42038 BT, and Aerococcus viridans CCUG 4311T.</title>
        <authorList>
            <person name="Carkaci D."/>
            <person name="Dargis R."/>
            <person name="Nielsen X.C."/>
            <person name="Skovgaard O."/>
            <person name="Fuursted K."/>
            <person name="Christensen J.J."/>
        </authorList>
    </citation>
    <scope>NUCLEOTIDE SEQUENCE [LARGE SCALE GENOMIC DNA]</scope>
    <source>
        <strain evidence="3 5">CCUG43001</strain>
    </source>
</reference>
<dbReference type="InterPro" id="IPR009827">
    <property type="entry name" value="MatC_N"/>
</dbReference>
<protein>
    <submittedName>
        <fullName evidence="4">C4-dicarboxylate ABC transporter</fullName>
    </submittedName>
</protein>
<dbReference type="OrthoDB" id="2814158at2"/>
<dbReference type="EMBL" id="PKGY01000001">
    <property type="protein sequence ID" value="PKZ23456.1"/>
    <property type="molecule type" value="Genomic_DNA"/>
</dbReference>
<evidence type="ECO:0000259" key="2">
    <source>
        <dbReference type="Pfam" id="PF07158"/>
    </source>
</evidence>
<dbReference type="EMBL" id="CP014160">
    <property type="protein sequence ID" value="AMB94548.1"/>
    <property type="molecule type" value="Genomic_DNA"/>
</dbReference>
<evidence type="ECO:0000313" key="3">
    <source>
        <dbReference type="EMBL" id="AMB94548.1"/>
    </source>
</evidence>
<dbReference type="Proteomes" id="UP000234239">
    <property type="component" value="Unassembled WGS sequence"/>
</dbReference>
<feature type="transmembrane region" description="Helical" evidence="1">
    <location>
        <begin position="361"/>
        <end position="382"/>
    </location>
</feature>
<feature type="transmembrane region" description="Helical" evidence="1">
    <location>
        <begin position="135"/>
        <end position="163"/>
    </location>
</feature>
<dbReference type="Pfam" id="PF07158">
    <property type="entry name" value="MatC_N"/>
    <property type="match status" value="1"/>
</dbReference>
<feature type="transmembrane region" description="Helical" evidence="1">
    <location>
        <begin position="27"/>
        <end position="43"/>
    </location>
</feature>
<reference evidence="5" key="2">
    <citation type="submission" date="2016-01" db="EMBL/GenBank/DDBJ databases">
        <title>Six Aerococcus type strain genome sequencing and assembly using PacBio and Illumina Hiseq.</title>
        <authorList>
            <person name="Carkaci D."/>
            <person name="Dargis R."/>
            <person name="Nielsen X.C."/>
            <person name="Skovgaard O."/>
            <person name="Fuursted K."/>
            <person name="Christensen J.J."/>
        </authorList>
    </citation>
    <scope>NUCLEOTIDE SEQUENCE [LARGE SCALE GENOMIC DNA]</scope>
    <source>
        <strain evidence="5">CCUG43001</strain>
    </source>
</reference>
<feature type="transmembrane region" description="Helical" evidence="1">
    <location>
        <begin position="95"/>
        <end position="123"/>
    </location>
</feature>
<dbReference type="KEGG" id="asan:AWM72_07185"/>
<keyword evidence="1" id="KW-0472">Membrane</keyword>
<keyword evidence="1" id="KW-1133">Transmembrane helix</keyword>
<feature type="transmembrane region" description="Helical" evidence="1">
    <location>
        <begin position="411"/>
        <end position="431"/>
    </location>
</feature>
<dbReference type="RefSeq" id="WP_067975478.1">
    <property type="nucleotide sequence ID" value="NZ_CAJHKN010000001.1"/>
</dbReference>
<accession>A0A0X8FC06</accession>
<feature type="domain" description="Dicarboxylate carrier MatC N-terminal" evidence="2">
    <location>
        <begin position="2"/>
        <end position="148"/>
    </location>
</feature>
<gene>
    <name evidence="3" type="ORF">AWM72_07185</name>
    <name evidence="4" type="ORF">CYJ28_02570</name>
</gene>
<keyword evidence="5" id="KW-1185">Reference proteome</keyword>
<dbReference type="GeneID" id="92903847"/>
<dbReference type="AlphaFoldDB" id="A0A0X8FC06"/>
<evidence type="ECO:0000256" key="1">
    <source>
        <dbReference type="SAM" id="Phobius"/>
    </source>
</evidence>
<feature type="transmembrane region" description="Helical" evidence="1">
    <location>
        <begin position="284"/>
        <end position="303"/>
    </location>
</feature>
<feature type="transmembrane region" description="Helical" evidence="1">
    <location>
        <begin position="249"/>
        <end position="272"/>
    </location>
</feature>
<dbReference type="Proteomes" id="UP000069912">
    <property type="component" value="Chromosome"/>
</dbReference>
<feature type="transmembrane region" description="Helical" evidence="1">
    <location>
        <begin position="55"/>
        <end position="75"/>
    </location>
</feature>
<sequence>MNSLIIFGAIILAIVIGERFRLNAGLVAVAFAYLLAVFVFGFTTDQVFALWPIELFMVIFGVSFFFSFAKMNGTLEAVGHHMIYRFRHHTSLIPLGLYLTAALLSGLGAGTWGSVPIVGAIALQLCRQTKMNETVAAISVILGGMNGGNIPFGPHGAIILGVLSESGFADQAAEMTWKIFGVSILYPLVLIAGLSLWQHYRYGQESVEIDPPQAFTSKQKQTLALIACFAVVLLLPAMITNFTDAFPTLIFISEHINLSFLTIIFGIIAYMMNLAPRDKVFDQIPWQTIWVACGMTFLISLGIELGITEEMAKLISYMPKLTIPIVLTILCGLMSIFSSTIGVLAPLFFPALAAISGATGWPVLLLACLVIVGGFSTGASPFSDTGSLYLATGSYCQDSQRALYRRLLFKVAPTCMGAAVATAMVLSVFAIL</sequence>
<evidence type="ECO:0000313" key="5">
    <source>
        <dbReference type="Proteomes" id="UP000069912"/>
    </source>
</evidence>
<evidence type="ECO:0000313" key="6">
    <source>
        <dbReference type="Proteomes" id="UP000234239"/>
    </source>
</evidence>
<evidence type="ECO:0000313" key="4">
    <source>
        <dbReference type="EMBL" id="PKZ23456.1"/>
    </source>
</evidence>
<feature type="transmembrane region" description="Helical" evidence="1">
    <location>
        <begin position="175"/>
        <end position="197"/>
    </location>
</feature>
<proteinExistence type="predicted"/>
<reference evidence="4 6" key="3">
    <citation type="submission" date="2017-12" db="EMBL/GenBank/DDBJ databases">
        <title>Phylogenetic diversity of female urinary microbiome.</title>
        <authorList>
            <person name="Thomas-White K."/>
            <person name="Wolfe A.J."/>
        </authorList>
    </citation>
    <scope>NUCLEOTIDE SEQUENCE [LARGE SCALE GENOMIC DNA]</scope>
    <source>
        <strain evidence="4 6">UMB0139</strain>
    </source>
</reference>
<organism evidence="3 5">
    <name type="scientific">Aerococcus sanguinicola</name>
    <dbReference type="NCBI Taxonomy" id="119206"/>
    <lineage>
        <taxon>Bacteria</taxon>
        <taxon>Bacillati</taxon>
        <taxon>Bacillota</taxon>
        <taxon>Bacilli</taxon>
        <taxon>Lactobacillales</taxon>
        <taxon>Aerococcaceae</taxon>
        <taxon>Aerococcus</taxon>
    </lineage>
</organism>
<name>A0A0X8FC06_9LACT</name>